<dbReference type="AlphaFoldDB" id="K9P917"/>
<proteinExistence type="predicted"/>
<dbReference type="STRING" id="292564.Cyagr_2780"/>
<keyword evidence="2" id="KW-1133">Transmembrane helix</keyword>
<reference evidence="4" key="1">
    <citation type="journal article" date="2013" name="Proc. Natl. Acad. Sci. U.S.A.">
        <title>Improving the coverage of the cyanobacterial phylum using diversity-driven genome sequencing.</title>
        <authorList>
            <person name="Shih P.M."/>
            <person name="Wu D."/>
            <person name="Latifi A."/>
            <person name="Axen S.D."/>
            <person name="Fewer D.P."/>
            <person name="Talla E."/>
            <person name="Calteau A."/>
            <person name="Cai F."/>
            <person name="Tandeau de Marsac N."/>
            <person name="Rippka R."/>
            <person name="Herdman M."/>
            <person name="Sivonen K."/>
            <person name="Coursin T."/>
            <person name="Laurent T."/>
            <person name="Goodwin L."/>
            <person name="Nolan M."/>
            <person name="Davenport K.W."/>
            <person name="Han C.S."/>
            <person name="Rubin E.M."/>
            <person name="Eisen J.A."/>
            <person name="Woyke T."/>
            <person name="Gugger M."/>
            <person name="Kerfeld C.A."/>
        </authorList>
    </citation>
    <scope>NUCLEOTIDE SEQUENCE [LARGE SCALE GENOMIC DNA]</scope>
    <source>
        <strain evidence="4">ATCC 27147 / PCC 6307</strain>
    </source>
</reference>
<evidence type="ECO:0000256" key="1">
    <source>
        <dbReference type="SAM" id="MobiDB-lite"/>
    </source>
</evidence>
<protein>
    <submittedName>
        <fullName evidence="3">Uncharacterized protein</fullName>
    </submittedName>
</protein>
<sequence>MAMTRSQLSLVVTLPWLAAGVVLLAMTRIQGETREAQLGLFGSAAICFSIGCLARTSLGLHDLMQARTATATPPAAPSAPSPGPPPGTRQP</sequence>
<dbReference type="Proteomes" id="UP000010388">
    <property type="component" value="Chromosome"/>
</dbReference>
<feature type="transmembrane region" description="Helical" evidence="2">
    <location>
        <begin position="40"/>
        <end position="58"/>
    </location>
</feature>
<name>K9P917_CYAGP</name>
<feature type="region of interest" description="Disordered" evidence="1">
    <location>
        <begin position="69"/>
        <end position="91"/>
    </location>
</feature>
<accession>K9P917</accession>
<dbReference type="HOGENOM" id="CLU_187493_0_0_3"/>
<evidence type="ECO:0000313" key="3">
    <source>
        <dbReference type="EMBL" id="AFY29872.1"/>
    </source>
</evidence>
<dbReference type="KEGG" id="cgc:Cyagr_2780"/>
<keyword evidence="2" id="KW-0812">Transmembrane</keyword>
<organism evidence="3 4">
    <name type="scientific">Cyanobium gracile (strain ATCC 27147 / PCC 6307)</name>
    <dbReference type="NCBI Taxonomy" id="292564"/>
    <lineage>
        <taxon>Bacteria</taxon>
        <taxon>Bacillati</taxon>
        <taxon>Cyanobacteriota</taxon>
        <taxon>Cyanophyceae</taxon>
        <taxon>Synechococcales</taxon>
        <taxon>Prochlorococcaceae</taxon>
        <taxon>Cyanobium</taxon>
    </lineage>
</organism>
<dbReference type="EMBL" id="CP003495">
    <property type="protein sequence ID" value="AFY29872.1"/>
    <property type="molecule type" value="Genomic_DNA"/>
</dbReference>
<evidence type="ECO:0000313" key="4">
    <source>
        <dbReference type="Proteomes" id="UP000010388"/>
    </source>
</evidence>
<feature type="compositionally biased region" description="Pro residues" evidence="1">
    <location>
        <begin position="74"/>
        <end position="91"/>
    </location>
</feature>
<keyword evidence="2" id="KW-0472">Membrane</keyword>
<evidence type="ECO:0000256" key="2">
    <source>
        <dbReference type="SAM" id="Phobius"/>
    </source>
</evidence>
<gene>
    <name evidence="3" type="ordered locus">Cyagr_2780</name>
</gene>